<dbReference type="GO" id="GO:0030429">
    <property type="term" value="F:kynureninase activity"/>
    <property type="evidence" value="ECO:0007669"/>
    <property type="project" value="UniProtKB-EC"/>
</dbReference>
<organism evidence="4">
    <name type="scientific">hydrothermal vent metagenome</name>
    <dbReference type="NCBI Taxonomy" id="652676"/>
    <lineage>
        <taxon>unclassified sequences</taxon>
        <taxon>metagenomes</taxon>
        <taxon>ecological metagenomes</taxon>
    </lineage>
</organism>
<keyword evidence="2 4" id="KW-0378">Hydrolase</keyword>
<dbReference type="GO" id="GO:0009435">
    <property type="term" value="P:NAD+ biosynthetic process"/>
    <property type="evidence" value="ECO:0007669"/>
    <property type="project" value="InterPro"/>
</dbReference>
<name>A0A160TSZ5_9ZZZZ</name>
<dbReference type="GO" id="GO:0030170">
    <property type="term" value="F:pyridoxal phosphate binding"/>
    <property type="evidence" value="ECO:0007669"/>
    <property type="project" value="InterPro"/>
</dbReference>
<reference evidence="4" key="1">
    <citation type="submission" date="2015-10" db="EMBL/GenBank/DDBJ databases">
        <authorList>
            <person name="Gilbert D.G."/>
        </authorList>
    </citation>
    <scope>NUCLEOTIDE SEQUENCE</scope>
</reference>
<dbReference type="EC" id="3.7.1.3" evidence="4"/>
<dbReference type="PANTHER" id="PTHR14084">
    <property type="entry name" value="KYNURENINASE"/>
    <property type="match status" value="1"/>
</dbReference>
<evidence type="ECO:0000256" key="3">
    <source>
        <dbReference type="ARBA" id="ARBA00022898"/>
    </source>
</evidence>
<evidence type="ECO:0000256" key="1">
    <source>
        <dbReference type="ARBA" id="ARBA00022642"/>
    </source>
</evidence>
<dbReference type="Gene3D" id="3.40.640.10">
    <property type="entry name" value="Type I PLP-dependent aspartate aminotransferase-like (Major domain)"/>
    <property type="match status" value="1"/>
</dbReference>
<gene>
    <name evidence="4" type="ORF">MGWOODY_XGa3015</name>
</gene>
<protein>
    <submittedName>
        <fullName evidence="4">Kynureninase</fullName>
        <ecNumber evidence="4">3.7.1.3</ecNumber>
    </submittedName>
</protein>
<proteinExistence type="predicted"/>
<keyword evidence="1" id="KW-0662">Pyridine nucleotide biosynthesis</keyword>
<sequence>MTIDRAHCQQLDSQDPLSGFKARFQPPRKHTIFLDANSMGAMPATVPDRLASFCTDEWVELRRQGWNHTEWMDRPRQIGNAIAHLMGAGQDNVVVCDNTTVNLYKILTYAWQSRKSGSTILTEDGNFPTDLYVAQGLSQNHPDPPKVKVCASRDELIDSFDTDTAIVYLSHADYRSGECWNMADINHRAHAIDALTVWDLSHSTGAIPVDLTRDDADFAVGCGYKYLSGGPGGSAYLWVNPRHAENGWPTICGWMGHQDVFAFATEYEPLSGAGRHATGTPAVIANEIFSCAAQIWQEVDEKHLWAKHKALGDLTMTLLEQECGSLGVTINTPREYEQRGGHIGFSHPGAGPVSEALLAAGVVGSFRRPNSLRFGLGPLYLSYEDIWEAVSRLRKILESGDWQDAKYQTVSV</sequence>
<dbReference type="Gene3D" id="3.90.1150.10">
    <property type="entry name" value="Aspartate Aminotransferase, domain 1"/>
    <property type="match status" value="1"/>
</dbReference>
<dbReference type="GO" id="GO:0019441">
    <property type="term" value="P:L-tryptophan catabolic process to kynurenine"/>
    <property type="evidence" value="ECO:0007669"/>
    <property type="project" value="TreeGrafter"/>
</dbReference>
<dbReference type="Pfam" id="PF22580">
    <property type="entry name" value="KYNU_C"/>
    <property type="match status" value="1"/>
</dbReference>
<dbReference type="PIRSF" id="PIRSF038800">
    <property type="entry name" value="KYNU"/>
    <property type="match status" value="1"/>
</dbReference>
<dbReference type="InterPro" id="IPR010111">
    <property type="entry name" value="Kynureninase"/>
</dbReference>
<dbReference type="GO" id="GO:0005737">
    <property type="term" value="C:cytoplasm"/>
    <property type="evidence" value="ECO:0007669"/>
    <property type="project" value="InterPro"/>
</dbReference>
<dbReference type="InterPro" id="IPR015421">
    <property type="entry name" value="PyrdxlP-dep_Trfase_major"/>
</dbReference>
<accession>A0A160TSZ5</accession>
<evidence type="ECO:0000313" key="4">
    <source>
        <dbReference type="EMBL" id="CUS49966.1"/>
    </source>
</evidence>
<dbReference type="SUPFAM" id="SSF53383">
    <property type="entry name" value="PLP-dependent transferases"/>
    <property type="match status" value="1"/>
</dbReference>
<keyword evidence="3" id="KW-0663">Pyridoxal phosphate</keyword>
<dbReference type="EMBL" id="CZRL01000008">
    <property type="protein sequence ID" value="CUS49966.1"/>
    <property type="molecule type" value="Genomic_DNA"/>
</dbReference>
<dbReference type="InterPro" id="IPR015422">
    <property type="entry name" value="PyrdxlP-dep_Trfase_small"/>
</dbReference>
<dbReference type="AlphaFoldDB" id="A0A160TSZ5"/>
<dbReference type="PANTHER" id="PTHR14084:SF0">
    <property type="entry name" value="KYNURENINASE"/>
    <property type="match status" value="1"/>
</dbReference>
<dbReference type="InterPro" id="IPR015424">
    <property type="entry name" value="PyrdxlP-dep_Trfase"/>
</dbReference>
<evidence type="ECO:0000256" key="2">
    <source>
        <dbReference type="ARBA" id="ARBA00022801"/>
    </source>
</evidence>
<dbReference type="GO" id="GO:0043420">
    <property type="term" value="P:anthranilate metabolic process"/>
    <property type="evidence" value="ECO:0007669"/>
    <property type="project" value="TreeGrafter"/>
</dbReference>